<evidence type="ECO:0000256" key="5">
    <source>
        <dbReference type="ARBA" id="ARBA00023015"/>
    </source>
</evidence>
<dbReference type="PANTHER" id="PTHR33516:SF2">
    <property type="entry name" value="LEXA REPRESSOR-RELATED"/>
    <property type="match status" value="1"/>
</dbReference>
<dbReference type="Gene3D" id="1.10.10.10">
    <property type="entry name" value="Winged helix-like DNA-binding domain superfamily/Winged helix DNA-binding domain"/>
    <property type="match status" value="1"/>
</dbReference>
<keyword evidence="9" id="KW-0742">SOS response</keyword>
<dbReference type="InterPro" id="IPR015927">
    <property type="entry name" value="Peptidase_S24_S26A/B/C"/>
</dbReference>
<dbReference type="RefSeq" id="WP_153972943.1">
    <property type="nucleotide sequence ID" value="NZ_JACRWE010000014.1"/>
</dbReference>
<dbReference type="InterPro" id="IPR050077">
    <property type="entry name" value="LexA_repressor"/>
</dbReference>
<feature type="domain" description="Peptidase S24/S26A/S26B/S26C" evidence="10">
    <location>
        <begin position="99"/>
        <end position="202"/>
    </location>
</feature>
<keyword evidence="7" id="KW-0804">Transcription</keyword>
<dbReference type="InterPro" id="IPR036286">
    <property type="entry name" value="LexA/Signal_pep-like_sf"/>
</dbReference>
<evidence type="ECO:0000256" key="3">
    <source>
        <dbReference type="ARBA" id="ARBA00022763"/>
    </source>
</evidence>
<keyword evidence="1" id="KW-0678">Repressor</keyword>
<comment type="caution">
    <text evidence="12">The sequence shown here is derived from an EMBL/GenBank/DDBJ whole genome shotgun (WGS) entry which is preliminary data.</text>
</comment>
<evidence type="ECO:0000256" key="2">
    <source>
        <dbReference type="ARBA" id="ARBA00022705"/>
    </source>
</evidence>
<keyword evidence="4 12" id="KW-0378">Hydrolase</keyword>
<dbReference type="GO" id="GO:0004252">
    <property type="term" value="F:serine-type endopeptidase activity"/>
    <property type="evidence" value="ECO:0007669"/>
    <property type="project" value="UniProtKB-EC"/>
</dbReference>
<name>A0ABR7JTR9_9FIRM</name>
<evidence type="ECO:0000256" key="9">
    <source>
        <dbReference type="ARBA" id="ARBA00023236"/>
    </source>
</evidence>
<dbReference type="CDD" id="cd06529">
    <property type="entry name" value="S24_LexA-like"/>
    <property type="match status" value="1"/>
</dbReference>
<dbReference type="Pfam" id="PF00717">
    <property type="entry name" value="Peptidase_S24"/>
    <property type="match status" value="1"/>
</dbReference>
<evidence type="ECO:0000259" key="11">
    <source>
        <dbReference type="Pfam" id="PF01726"/>
    </source>
</evidence>
<keyword evidence="5" id="KW-0805">Transcription regulation</keyword>
<evidence type="ECO:0000256" key="1">
    <source>
        <dbReference type="ARBA" id="ARBA00022491"/>
    </source>
</evidence>
<keyword evidence="2" id="KW-0235">DNA replication</keyword>
<evidence type="ECO:0000313" key="12">
    <source>
        <dbReference type="EMBL" id="MBC5998304.1"/>
    </source>
</evidence>
<keyword evidence="6" id="KW-0238">DNA-binding</keyword>
<evidence type="ECO:0000313" key="13">
    <source>
        <dbReference type="Proteomes" id="UP000609849"/>
    </source>
</evidence>
<dbReference type="Pfam" id="PF01726">
    <property type="entry name" value="LexA_DNA_bind"/>
    <property type="match status" value="1"/>
</dbReference>
<dbReference type="Gene3D" id="2.10.109.10">
    <property type="entry name" value="Umud Fragment, subunit A"/>
    <property type="match status" value="1"/>
</dbReference>
<keyword evidence="13" id="KW-1185">Reference proteome</keyword>
<dbReference type="InterPro" id="IPR036390">
    <property type="entry name" value="WH_DNA-bd_sf"/>
</dbReference>
<dbReference type="CDD" id="cd00090">
    <property type="entry name" value="HTH_ARSR"/>
    <property type="match status" value="1"/>
</dbReference>
<evidence type="ECO:0000256" key="7">
    <source>
        <dbReference type="ARBA" id="ARBA00023163"/>
    </source>
</evidence>
<dbReference type="EC" id="3.4.21.88" evidence="12"/>
<dbReference type="InterPro" id="IPR006200">
    <property type="entry name" value="LexA"/>
</dbReference>
<protein>
    <submittedName>
        <fullName evidence="12">Repressor LexA</fullName>
        <ecNumber evidence="12">3.4.21.88</ecNumber>
    </submittedName>
</protein>
<feature type="domain" description="LexA repressor DNA-binding" evidence="11">
    <location>
        <begin position="1"/>
        <end position="65"/>
    </location>
</feature>
<evidence type="ECO:0000256" key="4">
    <source>
        <dbReference type="ARBA" id="ARBA00022801"/>
    </source>
</evidence>
<organism evidence="12 13">
    <name type="scientific">Romboutsia faecis</name>
    <dbReference type="NCBI Taxonomy" id="2764597"/>
    <lineage>
        <taxon>Bacteria</taxon>
        <taxon>Bacillati</taxon>
        <taxon>Bacillota</taxon>
        <taxon>Clostridia</taxon>
        <taxon>Peptostreptococcales</taxon>
        <taxon>Peptostreptococcaceae</taxon>
        <taxon>Romboutsia</taxon>
    </lineage>
</organism>
<gene>
    <name evidence="12" type="primary">lexA</name>
    <name evidence="12" type="ORF">H8923_16260</name>
</gene>
<sequence length="209" mass="24449">MGTLSKRQEEIYKYIVEYIKIKKYAPTIREIAESVGLNSISTVYNHLKKLEEAKYIKRDEDKPRTIEILHEDIEFVEGMNQEILEVPILDKIKLSNPIAKEYVTEVIKLPAFLLRGNSNFIIRMSDDSMIGAGILKDDYILIDYKRSINNKKIAIVFIDYKKVVVARYYKVKNDLVRLEFENELYESLELNSERVKVVGEIIGSMRTIY</sequence>
<dbReference type="PANTHER" id="PTHR33516">
    <property type="entry name" value="LEXA REPRESSOR"/>
    <property type="match status" value="1"/>
</dbReference>
<dbReference type="InterPro" id="IPR006199">
    <property type="entry name" value="LexA_DNA-bd_dom"/>
</dbReference>
<dbReference type="InterPro" id="IPR039418">
    <property type="entry name" value="LexA-like"/>
</dbReference>
<evidence type="ECO:0000259" key="10">
    <source>
        <dbReference type="Pfam" id="PF00717"/>
    </source>
</evidence>
<dbReference type="EMBL" id="JACRWE010000014">
    <property type="protein sequence ID" value="MBC5998304.1"/>
    <property type="molecule type" value="Genomic_DNA"/>
</dbReference>
<dbReference type="NCBIfam" id="TIGR00498">
    <property type="entry name" value="lexA"/>
    <property type="match status" value="1"/>
</dbReference>
<dbReference type="SUPFAM" id="SSF51306">
    <property type="entry name" value="LexA/Signal peptidase"/>
    <property type="match status" value="1"/>
</dbReference>
<dbReference type="Proteomes" id="UP000609849">
    <property type="component" value="Unassembled WGS sequence"/>
</dbReference>
<dbReference type="InterPro" id="IPR011991">
    <property type="entry name" value="ArsR-like_HTH"/>
</dbReference>
<evidence type="ECO:0000256" key="8">
    <source>
        <dbReference type="ARBA" id="ARBA00023204"/>
    </source>
</evidence>
<proteinExistence type="predicted"/>
<dbReference type="InterPro" id="IPR036388">
    <property type="entry name" value="WH-like_DNA-bd_sf"/>
</dbReference>
<accession>A0ABR7JTR9</accession>
<evidence type="ECO:0000256" key="6">
    <source>
        <dbReference type="ARBA" id="ARBA00023125"/>
    </source>
</evidence>
<keyword evidence="3" id="KW-0227">DNA damage</keyword>
<dbReference type="SUPFAM" id="SSF46785">
    <property type="entry name" value="Winged helix' DNA-binding domain"/>
    <property type="match status" value="1"/>
</dbReference>
<reference evidence="12 13" key="1">
    <citation type="submission" date="2020-08" db="EMBL/GenBank/DDBJ databases">
        <authorList>
            <person name="Liu C."/>
            <person name="Sun Q."/>
        </authorList>
    </citation>
    <scope>NUCLEOTIDE SEQUENCE [LARGE SCALE GENOMIC DNA]</scope>
    <source>
        <strain evidence="12 13">NSJ-18</strain>
    </source>
</reference>
<keyword evidence="8" id="KW-0234">DNA repair</keyword>